<feature type="region of interest" description="Disordered" evidence="1">
    <location>
        <begin position="634"/>
        <end position="706"/>
    </location>
</feature>
<comment type="caution">
    <text evidence="4">The sequence shown here is derived from an EMBL/GenBank/DDBJ whole genome shotgun (WGS) entry which is preliminary data.</text>
</comment>
<name>A0A543A0W8_9ACTN</name>
<keyword evidence="5" id="KW-1185">Reference proteome</keyword>
<feature type="compositionally biased region" description="Basic and acidic residues" evidence="1">
    <location>
        <begin position="634"/>
        <end position="643"/>
    </location>
</feature>
<evidence type="ECO:0000313" key="5">
    <source>
        <dbReference type="Proteomes" id="UP000320209"/>
    </source>
</evidence>
<keyword evidence="2" id="KW-1133">Transmembrane helix</keyword>
<evidence type="ECO:0000256" key="1">
    <source>
        <dbReference type="SAM" id="MobiDB-lite"/>
    </source>
</evidence>
<protein>
    <recommendedName>
        <fullName evidence="6">Peptidase M1 membrane alanine aminopeptidase domain-containing protein</fullName>
    </recommendedName>
</protein>
<keyword evidence="3" id="KW-0732">Signal</keyword>
<reference evidence="4 5" key="1">
    <citation type="submission" date="2019-06" db="EMBL/GenBank/DDBJ databases">
        <title>Sequencing the genomes of 1000 actinobacteria strains.</title>
        <authorList>
            <person name="Klenk H.-P."/>
        </authorList>
    </citation>
    <scope>NUCLEOTIDE SEQUENCE [LARGE SCALE GENOMIC DNA]</scope>
    <source>
        <strain evidence="4 5">DSM 25218</strain>
    </source>
</reference>
<accession>A0A543A0W8</accession>
<gene>
    <name evidence="4" type="ORF">FB381_0092</name>
</gene>
<feature type="signal peptide" evidence="3">
    <location>
        <begin position="1"/>
        <end position="19"/>
    </location>
</feature>
<feature type="compositionally biased region" description="Basic and acidic residues" evidence="1">
    <location>
        <begin position="694"/>
        <end position="706"/>
    </location>
</feature>
<evidence type="ECO:0000256" key="3">
    <source>
        <dbReference type="SAM" id="SignalP"/>
    </source>
</evidence>
<feature type="transmembrane region" description="Helical" evidence="2">
    <location>
        <begin position="597"/>
        <end position="619"/>
    </location>
</feature>
<feature type="compositionally biased region" description="Pro residues" evidence="1">
    <location>
        <begin position="663"/>
        <end position="679"/>
    </location>
</feature>
<dbReference type="AlphaFoldDB" id="A0A543A0W8"/>
<proteinExistence type="predicted"/>
<evidence type="ECO:0008006" key="6">
    <source>
        <dbReference type="Google" id="ProtNLM"/>
    </source>
</evidence>
<evidence type="ECO:0000256" key="2">
    <source>
        <dbReference type="SAM" id="Phobius"/>
    </source>
</evidence>
<feature type="compositionally biased region" description="Low complexity" evidence="1">
    <location>
        <begin position="653"/>
        <end position="662"/>
    </location>
</feature>
<dbReference type="SUPFAM" id="SSF55486">
    <property type="entry name" value="Metalloproteases ('zincins'), catalytic domain"/>
    <property type="match status" value="1"/>
</dbReference>
<organism evidence="4 5">
    <name type="scientific">Nocardioides albertanoniae</name>
    <dbReference type="NCBI Taxonomy" id="1175486"/>
    <lineage>
        <taxon>Bacteria</taxon>
        <taxon>Bacillati</taxon>
        <taxon>Actinomycetota</taxon>
        <taxon>Actinomycetes</taxon>
        <taxon>Propionibacteriales</taxon>
        <taxon>Nocardioidaceae</taxon>
        <taxon>Nocardioides</taxon>
    </lineage>
</organism>
<keyword evidence="2" id="KW-0812">Transmembrane</keyword>
<keyword evidence="2" id="KW-0472">Membrane</keyword>
<sequence>MLVLTGGGLVMAAAPVAAAPNDGVAESSRTRYVLDESAGVVKVKAEITVTNQQPSSGSTYYFLTGHSIPIPADAKRLEATSNGAELDATTERVKGTGIDVATVSFANLYYGKSRTITWTYELQGAPIRAKTNNIRIGKGYAVFPVLGVGDDHSVTVEVVLPSSMDFSSSAPGFKAKKSKGKKTTWKATGGFLEGGVSARDPKVYDEEKMAVGDTQVSLQSFPGDRDWLDFAEKEVTKGLPALEKLIGKSWPGGLDTIREDVSSEALGYAWFDENAKEIVVSEDLDAAILYHEMTHAWINPKTVSGRWLSEGLTEVVAQRATKVTGSTGQSYPKVKRGSEDAFALLSWDAAGRDVTAEVDAYGYPAAYTAVFKMVAGLSDKEFTAVVNAAYEGRTVYDRPGDDVLQGTTDWHTFLDLVQRYDTDASPEKALRTWVLTPKAEKELARRAEARKSYAAVDRADGDWVPPEGLRKAMASWRFDDAATVTGLIEDAGAGATELQAAAKKAGLPASAAAKEAYEGADIADEYASLATWLPQAAQVTEEVGEATSNVDGTQNPVTELGELVLLLDVGAGSARADLDAGHLEDASATAARVQDRAGWAFGTGLFVLMLLAGAAYAGFRVLRSPWGQQRVAEERQRMADRKTFRAQVEQTKRAGAPWDRAAPPGPPAPPPGPPPQPRPQDPRSVGGELFGVQRRPDRPRGVEQLRRDDLRVQLEKREELRRFLRDTPADEE</sequence>
<feature type="chain" id="PRO_5038995406" description="Peptidase M1 membrane alanine aminopeptidase domain-containing protein" evidence="3">
    <location>
        <begin position="20"/>
        <end position="732"/>
    </location>
</feature>
<dbReference type="Proteomes" id="UP000320209">
    <property type="component" value="Unassembled WGS sequence"/>
</dbReference>
<evidence type="ECO:0000313" key="4">
    <source>
        <dbReference type="EMBL" id="TQL66243.1"/>
    </source>
</evidence>
<dbReference type="EMBL" id="VFOV01000001">
    <property type="protein sequence ID" value="TQL66243.1"/>
    <property type="molecule type" value="Genomic_DNA"/>
</dbReference>